<accession>A0A177NJK5</accession>
<evidence type="ECO:0000256" key="1">
    <source>
        <dbReference type="SAM" id="MobiDB-lite"/>
    </source>
</evidence>
<organism evidence="2 3">
    <name type="scientific">Methylomonas koyamae</name>
    <dbReference type="NCBI Taxonomy" id="702114"/>
    <lineage>
        <taxon>Bacteria</taxon>
        <taxon>Pseudomonadati</taxon>
        <taxon>Pseudomonadota</taxon>
        <taxon>Gammaproteobacteria</taxon>
        <taxon>Methylococcales</taxon>
        <taxon>Methylococcaceae</taxon>
        <taxon>Methylomonas</taxon>
    </lineage>
</organism>
<proteinExistence type="predicted"/>
<reference evidence="2 3" key="1">
    <citation type="submission" date="2016-03" db="EMBL/GenBank/DDBJ databases">
        <authorList>
            <person name="Ploux O."/>
        </authorList>
    </citation>
    <scope>NUCLEOTIDE SEQUENCE [LARGE SCALE GENOMIC DNA]</scope>
    <source>
        <strain evidence="2 3">R-45378</strain>
    </source>
</reference>
<name>A0A177NJK5_9GAMM</name>
<dbReference type="AlphaFoldDB" id="A0A177NJK5"/>
<evidence type="ECO:0000313" key="2">
    <source>
        <dbReference type="EMBL" id="OAI18306.1"/>
    </source>
</evidence>
<dbReference type="Proteomes" id="UP000077857">
    <property type="component" value="Unassembled WGS sequence"/>
</dbReference>
<dbReference type="EMBL" id="LUUJ01000059">
    <property type="protein sequence ID" value="OAI18306.1"/>
    <property type="molecule type" value="Genomic_DNA"/>
</dbReference>
<feature type="region of interest" description="Disordered" evidence="1">
    <location>
        <begin position="1"/>
        <end position="28"/>
    </location>
</feature>
<gene>
    <name evidence="2" type="ORF">A1507_09670</name>
</gene>
<evidence type="ECO:0000313" key="3">
    <source>
        <dbReference type="Proteomes" id="UP000077857"/>
    </source>
</evidence>
<sequence length="81" mass="8822">MTTFTIDPAGMGGNGRMNSENQNAGGQQISSGFEVHTDALNVDKNYHRLTSTIAILDNFNGFLNRAIQLPAVRVICIILEQ</sequence>
<protein>
    <submittedName>
        <fullName evidence="2">Uncharacterized protein</fullName>
    </submittedName>
</protein>
<comment type="caution">
    <text evidence="2">The sequence shown here is derived from an EMBL/GenBank/DDBJ whole genome shotgun (WGS) entry which is preliminary data.</text>
</comment>
<feature type="compositionally biased region" description="Polar residues" evidence="1">
    <location>
        <begin position="16"/>
        <end position="28"/>
    </location>
</feature>